<evidence type="ECO:0000313" key="2">
    <source>
        <dbReference type="Proteomes" id="UP000053105"/>
    </source>
</evidence>
<keyword evidence="2" id="KW-1185">Reference proteome</keyword>
<accession>A0A0N0BK92</accession>
<dbReference type="EMBL" id="KQ435706">
    <property type="protein sequence ID" value="KOX80262.1"/>
    <property type="molecule type" value="Genomic_DNA"/>
</dbReference>
<dbReference type="Gene3D" id="3.30.420.10">
    <property type="entry name" value="Ribonuclease H-like superfamily/Ribonuclease H"/>
    <property type="match status" value="1"/>
</dbReference>
<protein>
    <recommendedName>
        <fullName evidence="3">Histone-lysine N-methyltransferase SETMAR</fullName>
    </recommendedName>
</protein>
<name>A0A0N0BK92_9HYME</name>
<gene>
    <name evidence="1" type="ORF">WN51_08439</name>
</gene>
<dbReference type="GO" id="GO:0003676">
    <property type="term" value="F:nucleic acid binding"/>
    <property type="evidence" value="ECO:0007669"/>
    <property type="project" value="InterPro"/>
</dbReference>
<dbReference type="AlphaFoldDB" id="A0A0N0BK92"/>
<evidence type="ECO:0000313" key="1">
    <source>
        <dbReference type="EMBL" id="KOX80262.1"/>
    </source>
</evidence>
<dbReference type="Proteomes" id="UP000053105">
    <property type="component" value="Unassembled WGS sequence"/>
</dbReference>
<dbReference type="InterPro" id="IPR036397">
    <property type="entry name" value="RNaseH_sf"/>
</dbReference>
<proteinExistence type="predicted"/>
<sequence length="54" mass="6333">MQNSLNGKIFNDADDVKSHLIQFFAGKNQKFYGIMTLPERWQKVIDKNGQYLIE</sequence>
<dbReference type="OrthoDB" id="10032414at2759"/>
<reference evidence="1 2" key="1">
    <citation type="submission" date="2015-07" db="EMBL/GenBank/DDBJ databases">
        <title>The genome of Melipona quadrifasciata.</title>
        <authorList>
            <person name="Pan H."/>
            <person name="Kapheim K."/>
        </authorList>
    </citation>
    <scope>NUCLEOTIDE SEQUENCE [LARGE SCALE GENOMIC DNA]</scope>
    <source>
        <strain evidence="1">0111107301</strain>
        <tissue evidence="1">Whole body</tissue>
    </source>
</reference>
<organism evidence="1 2">
    <name type="scientific">Melipona quadrifasciata</name>
    <dbReference type="NCBI Taxonomy" id="166423"/>
    <lineage>
        <taxon>Eukaryota</taxon>
        <taxon>Metazoa</taxon>
        <taxon>Ecdysozoa</taxon>
        <taxon>Arthropoda</taxon>
        <taxon>Hexapoda</taxon>
        <taxon>Insecta</taxon>
        <taxon>Pterygota</taxon>
        <taxon>Neoptera</taxon>
        <taxon>Endopterygota</taxon>
        <taxon>Hymenoptera</taxon>
        <taxon>Apocrita</taxon>
        <taxon>Aculeata</taxon>
        <taxon>Apoidea</taxon>
        <taxon>Anthophila</taxon>
        <taxon>Apidae</taxon>
        <taxon>Melipona</taxon>
    </lineage>
</organism>
<evidence type="ECO:0008006" key="3">
    <source>
        <dbReference type="Google" id="ProtNLM"/>
    </source>
</evidence>